<keyword evidence="2 6" id="KW-0808">Transferase</keyword>
<evidence type="ECO:0000256" key="5">
    <source>
        <dbReference type="PIRSR" id="PIRSR000806-2"/>
    </source>
</evidence>
<dbReference type="EC" id="2.7.7.9" evidence="6"/>
<evidence type="ECO:0000256" key="1">
    <source>
        <dbReference type="ARBA" id="ARBA00010401"/>
    </source>
</evidence>
<dbReference type="PANTHER" id="PTHR43511">
    <property type="match status" value="1"/>
</dbReference>
<name>A0A7W3J877_9MICO</name>
<evidence type="ECO:0000313" key="7">
    <source>
        <dbReference type="Proteomes" id="UP000540568"/>
    </source>
</evidence>
<evidence type="ECO:0000256" key="4">
    <source>
        <dbReference type="PIRSR" id="PIRSR000806-1"/>
    </source>
</evidence>
<dbReference type="Gene3D" id="2.160.10.10">
    <property type="entry name" value="Hexapeptide repeat proteins"/>
    <property type="match status" value="1"/>
</dbReference>
<keyword evidence="3 6" id="KW-0548">Nucleotidyltransferase</keyword>
<dbReference type="Pfam" id="PF01704">
    <property type="entry name" value="UDPGP"/>
    <property type="match status" value="1"/>
</dbReference>
<organism evidence="6 7">
    <name type="scientific">Promicromonospora sukumoe</name>
    <dbReference type="NCBI Taxonomy" id="88382"/>
    <lineage>
        <taxon>Bacteria</taxon>
        <taxon>Bacillati</taxon>
        <taxon>Actinomycetota</taxon>
        <taxon>Actinomycetes</taxon>
        <taxon>Micrococcales</taxon>
        <taxon>Promicromonosporaceae</taxon>
        <taxon>Promicromonospora</taxon>
    </lineage>
</organism>
<dbReference type="PIRSF" id="PIRSF000806">
    <property type="entry name" value="UDPGP"/>
    <property type="match status" value="1"/>
</dbReference>
<dbReference type="Proteomes" id="UP000540568">
    <property type="component" value="Unassembled WGS sequence"/>
</dbReference>
<comment type="caution">
    <text evidence="6">The sequence shown here is derived from an EMBL/GenBank/DDBJ whole genome shotgun (WGS) entry which is preliminary data.</text>
</comment>
<dbReference type="Gene3D" id="3.90.550.10">
    <property type="entry name" value="Spore Coat Polysaccharide Biosynthesis Protein SpsA, Chain A"/>
    <property type="match status" value="1"/>
</dbReference>
<reference evidence="6 7" key="1">
    <citation type="submission" date="2020-07" db="EMBL/GenBank/DDBJ databases">
        <title>Sequencing the genomes of 1000 actinobacteria strains.</title>
        <authorList>
            <person name="Klenk H.-P."/>
        </authorList>
    </citation>
    <scope>NUCLEOTIDE SEQUENCE [LARGE SCALE GENOMIC DNA]</scope>
    <source>
        <strain evidence="6 7">DSM 44121</strain>
    </source>
</reference>
<evidence type="ECO:0000256" key="2">
    <source>
        <dbReference type="ARBA" id="ARBA00022679"/>
    </source>
</evidence>
<feature type="binding site" evidence="5">
    <location>
        <position position="92"/>
    </location>
    <ligand>
        <name>UTP</name>
        <dbReference type="ChEBI" id="CHEBI:46398"/>
    </ligand>
</feature>
<gene>
    <name evidence="6" type="ORF">FHX71_002043</name>
</gene>
<dbReference type="AlphaFoldDB" id="A0A7W3J877"/>
<dbReference type="InterPro" id="IPR002618">
    <property type="entry name" value="UDPGP_fam"/>
</dbReference>
<evidence type="ECO:0000256" key="3">
    <source>
        <dbReference type="ARBA" id="ARBA00022695"/>
    </source>
</evidence>
<dbReference type="InterPro" id="IPR016267">
    <property type="entry name" value="UDPGP_trans"/>
</dbReference>
<dbReference type="InterPro" id="IPR029044">
    <property type="entry name" value="Nucleotide-diphossugar_trans"/>
</dbReference>
<sequence>MTDPTGLEQARTKMTQAGVAPAAIETFTRFYHLLESGETGLIRETDIDPLVDIPNRAELTISDDDAAAALAQTAMLKLNGGLGTSMGMDQAKSLLPVREAPDGAGELLTFLDIIVGQVRAARQATGARLPLLFMNSFRTREDTLAALERHTDIAVDGLPVDFLQNREPKLLASDLTPVTWEKDPDLEWCPPGHGDLYPALHASGVVVALLEAGFRYMCVSNSDNLGATPDATIAGWFAASGAPYAAELCRKTPADVKGGQLVVRKADGRIVQRETAQTHPDDVAASLDATRHPFFHTNNLWFDLQALADELERTGGVLELPLIRNDKTVDPSDASSPEVVQIESAMGAAVAVFEGATAIEVERSRFLPVKTTNDLLVLRSDVYTLTEDYLLEAQAPAPLVDLDKAHYKLIDGFTRRFAAGAPSLRDADSMTVRGDWTFGSDVRAEGKASLAGEGGTVPDGAVVGAEGF</sequence>
<dbReference type="GO" id="GO:0006011">
    <property type="term" value="P:UDP-alpha-D-glucose metabolic process"/>
    <property type="evidence" value="ECO:0007669"/>
    <property type="project" value="InterPro"/>
</dbReference>
<dbReference type="GO" id="GO:0003983">
    <property type="term" value="F:UTP:glucose-1-phosphate uridylyltransferase activity"/>
    <property type="evidence" value="ECO:0007669"/>
    <property type="project" value="UniProtKB-EC"/>
</dbReference>
<feature type="binding site" evidence="5">
    <location>
        <position position="223"/>
    </location>
    <ligand>
        <name>UTP</name>
        <dbReference type="ChEBI" id="CHEBI:46398"/>
    </ligand>
</feature>
<evidence type="ECO:0000313" key="6">
    <source>
        <dbReference type="EMBL" id="MBA8808101.1"/>
    </source>
</evidence>
<feature type="binding site" evidence="5">
    <location>
        <position position="370"/>
    </location>
    <ligand>
        <name>UTP</name>
        <dbReference type="ChEBI" id="CHEBI:46398"/>
    </ligand>
</feature>
<accession>A0A7W3J877</accession>
<keyword evidence="7" id="KW-1185">Reference proteome</keyword>
<comment type="similarity">
    <text evidence="1">Belongs to the UDPGP type 1 family.</text>
</comment>
<dbReference type="EMBL" id="JACGWV010000001">
    <property type="protein sequence ID" value="MBA8808101.1"/>
    <property type="molecule type" value="Genomic_DNA"/>
</dbReference>
<proteinExistence type="inferred from homology"/>
<protein>
    <submittedName>
        <fullName evidence="6">UTP--glucose-1-phosphate uridylyltransferase</fullName>
        <ecNumber evidence="6">2.7.7.9</ecNumber>
    </submittedName>
</protein>
<dbReference type="SUPFAM" id="SSF53448">
    <property type="entry name" value="Nucleotide-diphospho-sugar transferases"/>
    <property type="match status" value="1"/>
</dbReference>
<feature type="binding site" evidence="5">
    <location>
        <position position="164"/>
    </location>
    <ligand>
        <name>UTP</name>
        <dbReference type="ChEBI" id="CHEBI:46398"/>
    </ligand>
</feature>
<dbReference type="RefSeq" id="WP_182615902.1">
    <property type="nucleotide sequence ID" value="NZ_BAAATF010000006.1"/>
</dbReference>
<feature type="binding site" evidence="5">
    <location>
        <position position="192"/>
    </location>
    <ligand>
        <name>UTP</name>
        <dbReference type="ChEBI" id="CHEBI:46398"/>
    </ligand>
</feature>
<feature type="binding site" evidence="4">
    <location>
        <position position="193"/>
    </location>
    <ligand>
        <name>substrate</name>
    </ligand>
</feature>